<evidence type="ECO:0000256" key="3">
    <source>
        <dbReference type="ARBA" id="ARBA00023163"/>
    </source>
</evidence>
<dbReference type="GO" id="GO:0000981">
    <property type="term" value="F:DNA-binding transcription factor activity, RNA polymerase II-specific"/>
    <property type="evidence" value="ECO:0007669"/>
    <property type="project" value="InterPro"/>
</dbReference>
<dbReference type="PANTHER" id="PTHR38791:SF5">
    <property type="entry name" value="TRANSCRIPTION FACTOR DBAG-RELATED"/>
    <property type="match status" value="1"/>
</dbReference>
<evidence type="ECO:0008006" key="7">
    <source>
        <dbReference type="Google" id="ProtNLM"/>
    </source>
</evidence>
<name>A0A318Z0Q6_9EURO</name>
<dbReference type="Proteomes" id="UP000248349">
    <property type="component" value="Unassembled WGS sequence"/>
</dbReference>
<dbReference type="Gene3D" id="4.10.240.10">
    <property type="entry name" value="Zn(2)-C6 fungal-type DNA-binding domain"/>
    <property type="match status" value="1"/>
</dbReference>
<dbReference type="GO" id="GO:0009893">
    <property type="term" value="P:positive regulation of metabolic process"/>
    <property type="evidence" value="ECO:0007669"/>
    <property type="project" value="UniProtKB-ARBA"/>
</dbReference>
<keyword evidence="4" id="KW-0539">Nucleus</keyword>
<dbReference type="InterPro" id="IPR053175">
    <property type="entry name" value="DHMBA_Reg_Transcription_Factor"/>
</dbReference>
<proteinExistence type="predicted"/>
<dbReference type="PANTHER" id="PTHR38791">
    <property type="entry name" value="ZN(II)2CYS6 TRANSCRIPTION FACTOR (EUROFUNG)-RELATED-RELATED"/>
    <property type="match status" value="1"/>
</dbReference>
<dbReference type="SUPFAM" id="SSF57701">
    <property type="entry name" value="Zn2/Cys6 DNA-binding domain"/>
    <property type="match status" value="1"/>
</dbReference>
<reference evidence="5 6" key="1">
    <citation type="submission" date="2016-12" db="EMBL/GenBank/DDBJ databases">
        <title>The genomes of Aspergillus section Nigri reveals drivers in fungal speciation.</title>
        <authorList>
            <consortium name="DOE Joint Genome Institute"/>
            <person name="Vesth T.C."/>
            <person name="Nybo J."/>
            <person name="Theobald S."/>
            <person name="Brandl J."/>
            <person name="Frisvad J.C."/>
            <person name="Nielsen K.F."/>
            <person name="Lyhne E.K."/>
            <person name="Kogle M.E."/>
            <person name="Kuo A."/>
            <person name="Riley R."/>
            <person name="Clum A."/>
            <person name="Nolan M."/>
            <person name="Lipzen A."/>
            <person name="Salamov A."/>
            <person name="Henrissat B."/>
            <person name="Wiebenga A."/>
            <person name="De Vries R.P."/>
            <person name="Grigoriev I.V."/>
            <person name="Mortensen U.H."/>
            <person name="Andersen M.R."/>
            <person name="Baker S.E."/>
        </authorList>
    </citation>
    <scope>NUCLEOTIDE SEQUENCE [LARGE SCALE GENOMIC DNA]</scope>
    <source>
        <strain evidence="5 6">JOP 1030-1</strain>
    </source>
</reference>
<dbReference type="STRING" id="1450539.A0A318Z0Q6"/>
<evidence type="ECO:0000256" key="1">
    <source>
        <dbReference type="ARBA" id="ARBA00023015"/>
    </source>
</evidence>
<organism evidence="5 6">
    <name type="scientific">Aspergillus saccharolyticus JOP 1030-1</name>
    <dbReference type="NCBI Taxonomy" id="1450539"/>
    <lineage>
        <taxon>Eukaryota</taxon>
        <taxon>Fungi</taxon>
        <taxon>Dikarya</taxon>
        <taxon>Ascomycota</taxon>
        <taxon>Pezizomycotina</taxon>
        <taxon>Eurotiomycetes</taxon>
        <taxon>Eurotiomycetidae</taxon>
        <taxon>Eurotiales</taxon>
        <taxon>Aspergillaceae</taxon>
        <taxon>Aspergillus</taxon>
        <taxon>Aspergillus subgen. Circumdati</taxon>
    </lineage>
</organism>
<evidence type="ECO:0000313" key="6">
    <source>
        <dbReference type="Proteomes" id="UP000248349"/>
    </source>
</evidence>
<dbReference type="OrthoDB" id="2991872at2759"/>
<dbReference type="GeneID" id="37080635"/>
<keyword evidence="3" id="KW-0804">Transcription</keyword>
<dbReference type="InterPro" id="IPR001138">
    <property type="entry name" value="Zn2Cys6_DnaBD"/>
</dbReference>
<dbReference type="EMBL" id="KZ821284">
    <property type="protein sequence ID" value="PYH40499.1"/>
    <property type="molecule type" value="Genomic_DNA"/>
</dbReference>
<keyword evidence="2" id="KW-0238">DNA-binding</keyword>
<dbReference type="GO" id="GO:0003677">
    <property type="term" value="F:DNA binding"/>
    <property type="evidence" value="ECO:0007669"/>
    <property type="project" value="UniProtKB-KW"/>
</dbReference>
<sequence>MVYRGKPSGGCDTCRARKVNCDETRPICVRYQLSLWFKDESDAVVQKVKALNRLDLDDSAPPGIVVRSRQAAAQVCRLQHLTFSIPVFNFTLDHILQATCLFLKSYPWLDVSCLVAQSQTHVLSIGERAMMTGIASVGLANLANLHKSQSFRNASRCEYTTTALHLTNAALRDPIAVKADTTLTAVACLSLFEIICCDKEESLLSWYEHSRGIAALLELRGEEQLHRETGQQVFQVLRNEVLIGCLQKRTRLPPALIRKPRRADSTAQTYCADRLIEIAAGLCELQVQVNEGAVTDSAEVLALAVRLDSELEDFTRELSAEMSFTVHLRSHTKTSEDEVVNTVNHYNGRYHVYPSMWMCNTWNNYRWKFGLAHEAESMTLESLGVKAGTGFTLLLPLYLAAVVDGVSSPVHSWAMKCLGIIGYEMGIQTAVSLLRVLEIEQGITRWVESMDDEGLG</sequence>
<dbReference type="InterPro" id="IPR036864">
    <property type="entry name" value="Zn2-C6_fun-type_DNA-bd_sf"/>
</dbReference>
<protein>
    <recommendedName>
        <fullName evidence="7">Zn(2)-C6 fungal-type domain-containing protein</fullName>
    </recommendedName>
</protein>
<dbReference type="InterPro" id="IPR021858">
    <property type="entry name" value="Fun_TF"/>
</dbReference>
<evidence type="ECO:0000256" key="2">
    <source>
        <dbReference type="ARBA" id="ARBA00023125"/>
    </source>
</evidence>
<dbReference type="GO" id="GO:0008270">
    <property type="term" value="F:zinc ion binding"/>
    <property type="evidence" value="ECO:0007669"/>
    <property type="project" value="InterPro"/>
</dbReference>
<dbReference type="Pfam" id="PF11951">
    <property type="entry name" value="Fungal_trans_2"/>
    <property type="match status" value="1"/>
</dbReference>
<dbReference type="RefSeq" id="XP_025426481.1">
    <property type="nucleotide sequence ID" value="XM_025579406.1"/>
</dbReference>
<dbReference type="CDD" id="cd00067">
    <property type="entry name" value="GAL4"/>
    <property type="match status" value="1"/>
</dbReference>
<gene>
    <name evidence="5" type="ORF">BP01DRAFT_419416</name>
</gene>
<evidence type="ECO:0000256" key="4">
    <source>
        <dbReference type="ARBA" id="ARBA00023242"/>
    </source>
</evidence>
<evidence type="ECO:0000313" key="5">
    <source>
        <dbReference type="EMBL" id="PYH40499.1"/>
    </source>
</evidence>
<accession>A0A318Z0Q6</accession>
<keyword evidence="6" id="KW-1185">Reference proteome</keyword>
<keyword evidence="1" id="KW-0805">Transcription regulation</keyword>
<dbReference type="AlphaFoldDB" id="A0A318Z0Q6"/>